<dbReference type="HOGENOM" id="CLU_834043_0_0_12"/>
<dbReference type="STRING" id="545694.TREPR_0702"/>
<protein>
    <recommendedName>
        <fullName evidence="1">DUF4130 domain-containing protein</fullName>
    </recommendedName>
</protein>
<dbReference type="InterPro" id="IPR023875">
    <property type="entry name" value="DNA_repair_put"/>
</dbReference>
<dbReference type="OrthoDB" id="5290748at2"/>
<dbReference type="KEGG" id="tpi:TREPR_0702"/>
<dbReference type="RefSeq" id="WP_015709330.1">
    <property type="nucleotide sequence ID" value="NC_015578.1"/>
</dbReference>
<feature type="domain" description="DUF4130" evidence="1">
    <location>
        <begin position="171"/>
        <end position="326"/>
    </location>
</feature>
<dbReference type="NCBIfam" id="TIGR03915">
    <property type="entry name" value="SAM_7_link_chp"/>
    <property type="match status" value="1"/>
</dbReference>
<dbReference type="AlphaFoldDB" id="F5YJY8"/>
<name>F5YJY8_TREPZ</name>
<organism evidence="2 3">
    <name type="scientific">Treponema primitia (strain ATCC BAA-887 / DSM 12427 / ZAS-2)</name>
    <dbReference type="NCBI Taxonomy" id="545694"/>
    <lineage>
        <taxon>Bacteria</taxon>
        <taxon>Pseudomonadati</taxon>
        <taxon>Spirochaetota</taxon>
        <taxon>Spirochaetia</taxon>
        <taxon>Spirochaetales</taxon>
        <taxon>Treponemataceae</taxon>
        <taxon>Treponema</taxon>
    </lineage>
</organism>
<dbReference type="InterPro" id="IPR025404">
    <property type="entry name" value="DUF4130"/>
</dbReference>
<dbReference type="Proteomes" id="UP000009223">
    <property type="component" value="Chromosome"/>
</dbReference>
<evidence type="ECO:0000259" key="1">
    <source>
        <dbReference type="Pfam" id="PF13566"/>
    </source>
</evidence>
<sequence length="333" mass="36460">MIEYTYDGSLEGLFDILETVCGAAEPEAALPSHIRRAGGARGKGGAAETGQLELFDGETAVDSQPQRVFSVPASAEERPGVFPARALAGERPAVFSAAASAGEFPMQEPETLSSVALEFQELSADAFDRFVYGWMSELPIEAELIHFAWNVLAAGRRLPQGAGSPEARAAAEQVAADRGDPVTQRVLEAAYKVWKEIDRLRGLLRFSPNAAGIHIARCAPDHFVLPGLGVHFTLRFGETPWAIIDEARGLGLFRLPGEEARILGLEELPTGIADAPGAAQAGADPWGDPWEGLWQNYHRSVTNESRINPQLQRQFMPRRYWKYLPELREEEKE</sequence>
<evidence type="ECO:0000313" key="3">
    <source>
        <dbReference type="Proteomes" id="UP000009223"/>
    </source>
</evidence>
<gene>
    <name evidence="2" type="ordered locus">TREPR_0702</name>
</gene>
<reference evidence="3" key="1">
    <citation type="submission" date="2009-12" db="EMBL/GenBank/DDBJ databases">
        <title>Complete sequence of Treponema primitia strain ZAS-2.</title>
        <authorList>
            <person name="Tetu S.G."/>
            <person name="Matson E."/>
            <person name="Ren Q."/>
            <person name="Seshadri R."/>
            <person name="Elbourne L."/>
            <person name="Hassan K.A."/>
            <person name="Durkin A."/>
            <person name="Radune D."/>
            <person name="Mohamoud Y."/>
            <person name="Shay R."/>
            <person name="Jin S."/>
            <person name="Zhang X."/>
            <person name="Lucey K."/>
            <person name="Ballor N.R."/>
            <person name="Ottesen E."/>
            <person name="Rosenthal R."/>
            <person name="Allen A."/>
            <person name="Leadbetter J.R."/>
            <person name="Paulsen I.T."/>
        </authorList>
    </citation>
    <scope>NUCLEOTIDE SEQUENCE [LARGE SCALE GENOMIC DNA]</scope>
    <source>
        <strain evidence="3">ATCC BAA-887 / DSM 12427 / ZAS-2</strain>
    </source>
</reference>
<evidence type="ECO:0000313" key="2">
    <source>
        <dbReference type="EMBL" id="AEF86090.1"/>
    </source>
</evidence>
<proteinExistence type="predicted"/>
<dbReference type="EMBL" id="CP001843">
    <property type="protein sequence ID" value="AEF86090.1"/>
    <property type="molecule type" value="Genomic_DNA"/>
</dbReference>
<reference evidence="2 3" key="2">
    <citation type="journal article" date="2011" name="ISME J.">
        <title>RNA-seq reveals cooperative metabolic interactions between two termite-gut spirochete species in co-culture.</title>
        <authorList>
            <person name="Rosenthal A.Z."/>
            <person name="Matson E.G."/>
            <person name="Eldar A."/>
            <person name="Leadbetter J.R."/>
        </authorList>
    </citation>
    <scope>NUCLEOTIDE SEQUENCE [LARGE SCALE GENOMIC DNA]</scope>
    <source>
        <strain evidence="3">ATCC BAA-887 / DSM 12427 / ZAS-2</strain>
    </source>
</reference>
<accession>F5YJY8</accession>
<dbReference type="Pfam" id="PF13566">
    <property type="entry name" value="DUF4130"/>
    <property type="match status" value="1"/>
</dbReference>
<keyword evidence="3" id="KW-1185">Reference proteome</keyword>
<dbReference type="eggNOG" id="COG1573">
    <property type="taxonomic scope" value="Bacteria"/>
</dbReference>